<dbReference type="Proteomes" id="UP000232688">
    <property type="component" value="Unassembled WGS sequence"/>
</dbReference>
<protein>
    <recommendedName>
        <fullName evidence="3">F-box domain-containing protein</fullName>
    </recommendedName>
</protein>
<comment type="caution">
    <text evidence="1">The sequence shown here is derived from an EMBL/GenBank/DDBJ whole genome shotgun (WGS) entry which is preliminary data.</text>
</comment>
<dbReference type="InterPro" id="IPR032675">
    <property type="entry name" value="LRR_dom_sf"/>
</dbReference>
<evidence type="ECO:0008006" key="3">
    <source>
        <dbReference type="Google" id="ProtNLM"/>
    </source>
</evidence>
<proteinExistence type="predicted"/>
<dbReference type="EMBL" id="LLXH01001373">
    <property type="protein sequence ID" value="PKC59250.1"/>
    <property type="molecule type" value="Genomic_DNA"/>
</dbReference>
<dbReference type="VEuPathDB" id="FungiDB:RhiirA1_469736"/>
<sequence length="467" mass="55640">MVNRLWCETVVPVLWRNPWCYNNINYYNKSYLFIIIASYLSDDIKEFITNPKIQLPSSMHQSFLFDYLSFCRSINVYTISKIISTGTPLSDNRFIIQQKFYGLLMRKCPELRYFDMRSIYNHHMYSFPEDRTRLETICELNCDTSIDSKYFDELSRFCQHIQRLIIINIENPLHGIIELIKVQKNLKYFEWKNGDNGKGPYKQVFLALEKKANNLNHLKLIFNYVEDFEYKLLQKILPKFRKLKTLVIDVIDDIDDIGDDDSFIEEQPEILIYPDIENLSIRWDSLNVFSSITSIIENSGGHLKKIAFRPDELVVLSGDNFNNFIHKVYENCPSIEYLTISFLPLKENFTEFEKLLEICKNLKSLFLYMESNYEESWKYGKKLLRLLIRSAPTNLREIRISGYRFSLKSMKKFLGKWKDRPSLSILYIDYIGKDIYMREDYTKLINEYKSNGIIKDFKNVDDLCYEL</sequence>
<reference evidence="1 2" key="2">
    <citation type="submission" date="2017-10" db="EMBL/GenBank/DDBJ databases">
        <title>Genome analyses suggest a sexual origin of heterokaryosis in a supposedly ancient asexual fungus.</title>
        <authorList>
            <person name="Corradi N."/>
            <person name="Sedzielewska K."/>
            <person name="Noel J."/>
            <person name="Charron P."/>
            <person name="Farinelli L."/>
            <person name="Marton T."/>
            <person name="Kruger M."/>
            <person name="Pelin A."/>
            <person name="Brachmann A."/>
            <person name="Corradi N."/>
        </authorList>
    </citation>
    <scope>NUCLEOTIDE SEQUENCE [LARGE SCALE GENOMIC DNA]</scope>
    <source>
        <strain evidence="1 2">A1</strain>
    </source>
</reference>
<reference evidence="1 2" key="1">
    <citation type="submission" date="2017-10" db="EMBL/GenBank/DDBJ databases">
        <title>Extensive intraspecific genome diversity in a model arbuscular mycorrhizal fungus.</title>
        <authorList>
            <person name="Chen E.C.H."/>
            <person name="Morin E."/>
            <person name="Baudet D."/>
            <person name="Noel J."/>
            <person name="Ndikumana S."/>
            <person name="Charron P."/>
            <person name="St-Onge C."/>
            <person name="Giorgi J."/>
            <person name="Grigoriev I.V."/>
            <person name="Roux C."/>
            <person name="Martin F.M."/>
            <person name="Corradi N."/>
        </authorList>
    </citation>
    <scope>NUCLEOTIDE SEQUENCE [LARGE SCALE GENOMIC DNA]</scope>
    <source>
        <strain evidence="1 2">A1</strain>
    </source>
</reference>
<evidence type="ECO:0000313" key="1">
    <source>
        <dbReference type="EMBL" id="PKC59250.1"/>
    </source>
</evidence>
<evidence type="ECO:0000313" key="2">
    <source>
        <dbReference type="Proteomes" id="UP000232688"/>
    </source>
</evidence>
<name>A0A2N0R7H9_9GLOM</name>
<dbReference type="AlphaFoldDB" id="A0A2N0R7H9"/>
<organism evidence="1 2">
    <name type="scientific">Rhizophagus irregularis</name>
    <dbReference type="NCBI Taxonomy" id="588596"/>
    <lineage>
        <taxon>Eukaryota</taxon>
        <taxon>Fungi</taxon>
        <taxon>Fungi incertae sedis</taxon>
        <taxon>Mucoromycota</taxon>
        <taxon>Glomeromycotina</taxon>
        <taxon>Glomeromycetes</taxon>
        <taxon>Glomerales</taxon>
        <taxon>Glomeraceae</taxon>
        <taxon>Rhizophagus</taxon>
    </lineage>
</organism>
<dbReference type="VEuPathDB" id="FungiDB:FUN_015443"/>
<accession>A0A2N0R7H9</accession>
<dbReference type="Gene3D" id="3.80.10.10">
    <property type="entry name" value="Ribonuclease Inhibitor"/>
    <property type="match status" value="1"/>
</dbReference>
<gene>
    <name evidence="1" type="ORF">RhiirA1_469736</name>
</gene>
<dbReference type="SUPFAM" id="SSF52047">
    <property type="entry name" value="RNI-like"/>
    <property type="match status" value="1"/>
</dbReference>